<reference evidence="1 2" key="1">
    <citation type="submission" date="2019-03" db="EMBL/GenBank/DDBJ databases">
        <title>First draft genome of Liparis tanakae, snailfish: a comprehensive survey of snailfish specific genes.</title>
        <authorList>
            <person name="Kim W."/>
            <person name="Song I."/>
            <person name="Jeong J.-H."/>
            <person name="Kim D."/>
            <person name="Kim S."/>
            <person name="Ryu S."/>
            <person name="Song J.Y."/>
            <person name="Lee S.K."/>
        </authorList>
    </citation>
    <scope>NUCLEOTIDE SEQUENCE [LARGE SCALE GENOMIC DNA]</scope>
    <source>
        <tissue evidence="1">Muscle</tissue>
    </source>
</reference>
<evidence type="ECO:0000313" key="2">
    <source>
        <dbReference type="Proteomes" id="UP000314294"/>
    </source>
</evidence>
<name>A0A4Z2GXI3_9TELE</name>
<keyword evidence="2" id="KW-1185">Reference proteome</keyword>
<dbReference type="EMBL" id="SRLO01000383">
    <property type="protein sequence ID" value="TNN58298.1"/>
    <property type="molecule type" value="Genomic_DNA"/>
</dbReference>
<organism evidence="1 2">
    <name type="scientific">Liparis tanakae</name>
    <name type="common">Tanaka's snailfish</name>
    <dbReference type="NCBI Taxonomy" id="230148"/>
    <lineage>
        <taxon>Eukaryota</taxon>
        <taxon>Metazoa</taxon>
        <taxon>Chordata</taxon>
        <taxon>Craniata</taxon>
        <taxon>Vertebrata</taxon>
        <taxon>Euteleostomi</taxon>
        <taxon>Actinopterygii</taxon>
        <taxon>Neopterygii</taxon>
        <taxon>Teleostei</taxon>
        <taxon>Neoteleostei</taxon>
        <taxon>Acanthomorphata</taxon>
        <taxon>Eupercaria</taxon>
        <taxon>Perciformes</taxon>
        <taxon>Cottioidei</taxon>
        <taxon>Cottales</taxon>
        <taxon>Liparidae</taxon>
        <taxon>Liparis</taxon>
    </lineage>
</organism>
<dbReference type="AlphaFoldDB" id="A0A4Z2GXI3"/>
<comment type="caution">
    <text evidence="1">The sequence shown here is derived from an EMBL/GenBank/DDBJ whole genome shotgun (WGS) entry which is preliminary data.</text>
</comment>
<gene>
    <name evidence="1" type="ORF">EYF80_031481</name>
</gene>
<protein>
    <submittedName>
        <fullName evidence="1">Uncharacterized protein</fullName>
    </submittedName>
</protein>
<accession>A0A4Z2GXI3</accession>
<sequence>MLKDLLVQTWRDTADLAASSDECCFGSSGPTIPAEPHPELDWERKCPAEGMVCSKISPDILLQSLEKVFSTREEKAWWKQQWHQDE</sequence>
<proteinExistence type="predicted"/>
<evidence type="ECO:0000313" key="1">
    <source>
        <dbReference type="EMBL" id="TNN58298.1"/>
    </source>
</evidence>
<dbReference type="Proteomes" id="UP000314294">
    <property type="component" value="Unassembled WGS sequence"/>
</dbReference>